<evidence type="ECO:0000313" key="2">
    <source>
        <dbReference type="Proteomes" id="UP000309215"/>
    </source>
</evidence>
<reference evidence="1 2" key="1">
    <citation type="submission" date="2019-04" db="EMBL/GenBank/DDBJ databases">
        <authorList>
            <person name="Li Y."/>
            <person name="Wang J."/>
        </authorList>
    </citation>
    <scope>NUCLEOTIDE SEQUENCE [LARGE SCALE GENOMIC DNA]</scope>
    <source>
        <strain evidence="1 2">DSM 14668</strain>
    </source>
</reference>
<organism evidence="1 2">
    <name type="scientific">Polyangium fumosum</name>
    <dbReference type="NCBI Taxonomy" id="889272"/>
    <lineage>
        <taxon>Bacteria</taxon>
        <taxon>Pseudomonadati</taxon>
        <taxon>Myxococcota</taxon>
        <taxon>Polyangia</taxon>
        <taxon>Polyangiales</taxon>
        <taxon>Polyangiaceae</taxon>
        <taxon>Polyangium</taxon>
    </lineage>
</organism>
<keyword evidence="2" id="KW-1185">Reference proteome</keyword>
<dbReference type="AlphaFoldDB" id="A0A4U1ICY5"/>
<evidence type="ECO:0000313" key="1">
    <source>
        <dbReference type="EMBL" id="TKC91468.1"/>
    </source>
</evidence>
<accession>A0A4U1ICY5</accession>
<sequence length="160" mass="17766">MTTNRDAGFLWLFKDKANFRTLPSEDTFEGYMKAVLICANGDGKLAPEERDWAVGHAAAFGAADALVDELKSYKADEDIEKIISATPASSASRRFLVYDAIRACTADGQYSDLERATVTRMALKLGIAEDLVRQIENVCLEEARLREKRLKLMYPEGAPL</sequence>
<proteinExistence type="predicted"/>
<dbReference type="Proteomes" id="UP000309215">
    <property type="component" value="Unassembled WGS sequence"/>
</dbReference>
<protein>
    <recommendedName>
        <fullName evidence="3">Co-chaperone DjlA N-terminal domain-containing protein</fullName>
    </recommendedName>
</protein>
<dbReference type="InterPro" id="IPR029024">
    <property type="entry name" value="TerB-like"/>
</dbReference>
<dbReference type="SUPFAM" id="SSF158682">
    <property type="entry name" value="TerB-like"/>
    <property type="match status" value="1"/>
</dbReference>
<dbReference type="OrthoDB" id="466680at2"/>
<evidence type="ECO:0008006" key="3">
    <source>
        <dbReference type="Google" id="ProtNLM"/>
    </source>
</evidence>
<comment type="caution">
    <text evidence="1">The sequence shown here is derived from an EMBL/GenBank/DDBJ whole genome shotgun (WGS) entry which is preliminary data.</text>
</comment>
<dbReference type="Gene3D" id="1.10.3680.10">
    <property type="entry name" value="TerB-like"/>
    <property type="match status" value="1"/>
</dbReference>
<dbReference type="RefSeq" id="WP_136936428.1">
    <property type="nucleotide sequence ID" value="NZ_SSMQ01000143.1"/>
</dbReference>
<name>A0A4U1ICY5_9BACT</name>
<dbReference type="EMBL" id="SSMQ01000143">
    <property type="protein sequence ID" value="TKC91468.1"/>
    <property type="molecule type" value="Genomic_DNA"/>
</dbReference>
<gene>
    <name evidence="1" type="ORF">E8A74_50700</name>
</gene>